<protein>
    <submittedName>
        <fullName evidence="3">Pyroglutamyl peptidase</fullName>
    </submittedName>
</protein>
<organism evidence="3 4">
    <name type="scientific">Nocardioides iriomotensis</name>
    <dbReference type="NCBI Taxonomy" id="715784"/>
    <lineage>
        <taxon>Bacteria</taxon>
        <taxon>Bacillati</taxon>
        <taxon>Actinomycetota</taxon>
        <taxon>Actinomycetes</taxon>
        <taxon>Propionibacteriales</taxon>
        <taxon>Nocardioidaceae</taxon>
        <taxon>Nocardioides</taxon>
    </lineage>
</organism>
<evidence type="ECO:0000313" key="4">
    <source>
        <dbReference type="Proteomes" id="UP000291189"/>
    </source>
</evidence>
<feature type="region of interest" description="Disordered" evidence="1">
    <location>
        <begin position="329"/>
        <end position="356"/>
    </location>
</feature>
<dbReference type="EMBL" id="SDPU01000035">
    <property type="protein sequence ID" value="RYU09642.1"/>
    <property type="molecule type" value="Genomic_DNA"/>
</dbReference>
<dbReference type="RefSeq" id="WP_129989407.1">
    <property type="nucleotide sequence ID" value="NZ_SDPU01000035.1"/>
</dbReference>
<dbReference type="OrthoDB" id="4555199at2"/>
<feature type="compositionally biased region" description="Basic and acidic residues" evidence="1">
    <location>
        <begin position="329"/>
        <end position="343"/>
    </location>
</feature>
<evidence type="ECO:0000313" key="3">
    <source>
        <dbReference type="EMBL" id="RYU09642.1"/>
    </source>
</evidence>
<feature type="chain" id="PRO_5020962127" evidence="2">
    <location>
        <begin position="27"/>
        <end position="426"/>
    </location>
</feature>
<feature type="region of interest" description="Disordered" evidence="1">
    <location>
        <begin position="278"/>
        <end position="303"/>
    </location>
</feature>
<dbReference type="SUPFAM" id="SSF53182">
    <property type="entry name" value="Pyrrolidone carboxyl peptidase (pyroglutamate aminopeptidase)"/>
    <property type="match status" value="1"/>
</dbReference>
<keyword evidence="2" id="KW-0732">Signal</keyword>
<dbReference type="AlphaFoldDB" id="A0A4Q5IUR0"/>
<reference evidence="3 4" key="1">
    <citation type="submission" date="2019-01" db="EMBL/GenBank/DDBJ databases">
        <title>Nocardioides guangzhouensis sp. nov., an actinobacterium isolated from soil.</title>
        <authorList>
            <person name="Fu Y."/>
            <person name="Cai Y."/>
            <person name="Lin Z."/>
            <person name="Chen P."/>
        </authorList>
    </citation>
    <scope>NUCLEOTIDE SEQUENCE [LARGE SCALE GENOMIC DNA]</scope>
    <source>
        <strain evidence="3 4">NBRC 105384</strain>
    </source>
</reference>
<feature type="signal peptide" evidence="2">
    <location>
        <begin position="1"/>
        <end position="26"/>
    </location>
</feature>
<sequence>MHISRVITSSLAALALTSTALVPATAAPPGQSRGAADCFDTTVDQTVEQARLDRRAPRLVLERSGADARVEAFAADLCRAKPGPQVRTTVQRHGSALWRWATARAQGRTAVEGTLPGGDDRPLYWARVAMTRLLTQWQPPEKLANGTREQLLQRLETTSRGQDTLATHRKSDGPGTRQVVVTGFDPFTLDQDTRIGNPSGAVALALDGREIRTTKGWIRIETATFPVRWDDFTDGEVEHTLAPQVTRGLDALVTVSQGRPDQFDLEVWNGAHRGGFADNENLERTGTIPIPDGYPTVTPQPQFTRTNLPVKRMQKRDTGDYRVRVNREITERDPATGEERTHTDGPTPGWEAVSGSPGDYLSNEIAYRATLLRDGADAANVGGHVHTPVLGVPHKRRISDRGFVHRRDAIVEQTLALVRAAAVLRK</sequence>
<comment type="caution">
    <text evidence="3">The sequence shown here is derived from an EMBL/GenBank/DDBJ whole genome shotgun (WGS) entry which is preliminary data.</text>
</comment>
<dbReference type="Gene3D" id="3.40.630.20">
    <property type="entry name" value="Peptidase C15, pyroglutamyl peptidase I-like"/>
    <property type="match status" value="1"/>
</dbReference>
<accession>A0A4Q5IUR0</accession>
<name>A0A4Q5IUR0_9ACTN</name>
<dbReference type="InterPro" id="IPR036440">
    <property type="entry name" value="Peptidase_C15-like_sf"/>
</dbReference>
<gene>
    <name evidence="3" type="ORF">ETU37_21675</name>
</gene>
<evidence type="ECO:0000256" key="2">
    <source>
        <dbReference type="SAM" id="SignalP"/>
    </source>
</evidence>
<keyword evidence="4" id="KW-1185">Reference proteome</keyword>
<proteinExistence type="predicted"/>
<dbReference type="Proteomes" id="UP000291189">
    <property type="component" value="Unassembled WGS sequence"/>
</dbReference>
<evidence type="ECO:0000256" key="1">
    <source>
        <dbReference type="SAM" id="MobiDB-lite"/>
    </source>
</evidence>